<dbReference type="FunFam" id="3.30.70.100:FF:000017">
    <property type="entry name" value="Protein NipSnap homolog 3A"/>
    <property type="match status" value="1"/>
</dbReference>
<proteinExistence type="inferred from homology"/>
<evidence type="ECO:0000259" key="2">
    <source>
        <dbReference type="Pfam" id="PF07978"/>
    </source>
</evidence>
<dbReference type="SUPFAM" id="SSF54909">
    <property type="entry name" value="Dimeric alpha+beta barrel"/>
    <property type="match status" value="2"/>
</dbReference>
<evidence type="ECO:0000313" key="3">
    <source>
        <dbReference type="EMBL" id="KAI1888288.1"/>
    </source>
</evidence>
<dbReference type="Proteomes" id="UP000829720">
    <property type="component" value="Unassembled WGS sequence"/>
</dbReference>
<dbReference type="PANTHER" id="PTHR21017">
    <property type="entry name" value="NIPSNAP-RELATED"/>
    <property type="match status" value="1"/>
</dbReference>
<dbReference type="PANTHER" id="PTHR21017:SF19">
    <property type="entry name" value="PROTEIN NIPSNAP HOMOLOG 3B"/>
    <property type="match status" value="1"/>
</dbReference>
<dbReference type="OrthoDB" id="10262843at2759"/>
<protein>
    <recommendedName>
        <fullName evidence="2">NIPSNAP domain-containing protein</fullName>
    </recommendedName>
</protein>
<comment type="caution">
    <text evidence="3">The sequence shown here is derived from an EMBL/GenBank/DDBJ whole genome shotgun (WGS) entry which is preliminary data.</text>
</comment>
<feature type="domain" description="NIPSNAP" evidence="2">
    <location>
        <begin position="43"/>
        <end position="140"/>
    </location>
</feature>
<keyword evidence="4" id="KW-1185">Reference proteome</keyword>
<dbReference type="InterPro" id="IPR051557">
    <property type="entry name" value="NipSnap_domain"/>
</dbReference>
<gene>
    <name evidence="3" type="ORF">AGOR_G00183480</name>
</gene>
<dbReference type="Gene3D" id="3.30.70.100">
    <property type="match status" value="2"/>
</dbReference>
<dbReference type="InterPro" id="IPR012577">
    <property type="entry name" value="NIPSNAP"/>
</dbReference>
<dbReference type="GO" id="GO:0000423">
    <property type="term" value="P:mitophagy"/>
    <property type="evidence" value="ECO:0007669"/>
    <property type="project" value="UniProtKB-ARBA"/>
</dbReference>
<dbReference type="GO" id="GO:0005739">
    <property type="term" value="C:mitochondrion"/>
    <property type="evidence" value="ECO:0007669"/>
    <property type="project" value="TreeGrafter"/>
</dbReference>
<sequence length="231" mass="26407">MLVMRNVLRKTFSIAKNVTVVPNLNELRASISSGPQQQHGTFYEFRTYNIKPEKNAAFLKLTEEKIHLRMAHAELLGYWSVEFGSLNQVLQIWKYDSYAQRANMRAALAQDPQWMEEYISRVLPMLTSQENEVSYLVPWCSIKKPSQKGIYEMATFQMKPGGPAVWGKAFQASVSTHAKAGYSHLVGAFHSEFGLLNRVHVLWWYESADKRAAIRHMAHEDARVVAAGKLF</sequence>
<organism evidence="3 4">
    <name type="scientific">Albula goreensis</name>
    <dbReference type="NCBI Taxonomy" id="1534307"/>
    <lineage>
        <taxon>Eukaryota</taxon>
        <taxon>Metazoa</taxon>
        <taxon>Chordata</taxon>
        <taxon>Craniata</taxon>
        <taxon>Vertebrata</taxon>
        <taxon>Euteleostomi</taxon>
        <taxon>Actinopterygii</taxon>
        <taxon>Neopterygii</taxon>
        <taxon>Teleostei</taxon>
        <taxon>Albuliformes</taxon>
        <taxon>Albulidae</taxon>
        <taxon>Albula</taxon>
    </lineage>
</organism>
<comment type="similarity">
    <text evidence="1">Belongs to the NipSnap family.</text>
</comment>
<dbReference type="Pfam" id="PF07978">
    <property type="entry name" value="NIPSNAP"/>
    <property type="match status" value="2"/>
</dbReference>
<feature type="domain" description="NIPSNAP" evidence="2">
    <location>
        <begin position="151"/>
        <end position="225"/>
    </location>
</feature>
<dbReference type="InterPro" id="IPR011008">
    <property type="entry name" value="Dimeric_a/b-barrel"/>
</dbReference>
<evidence type="ECO:0000313" key="4">
    <source>
        <dbReference type="Proteomes" id="UP000829720"/>
    </source>
</evidence>
<accession>A0A8T3D0W5</accession>
<evidence type="ECO:0000256" key="1">
    <source>
        <dbReference type="ARBA" id="ARBA00005291"/>
    </source>
</evidence>
<name>A0A8T3D0W5_9TELE</name>
<dbReference type="AlphaFoldDB" id="A0A8T3D0W5"/>
<reference evidence="3" key="1">
    <citation type="submission" date="2021-01" db="EMBL/GenBank/DDBJ databases">
        <authorList>
            <person name="Zahm M."/>
            <person name="Roques C."/>
            <person name="Cabau C."/>
            <person name="Klopp C."/>
            <person name="Donnadieu C."/>
            <person name="Jouanno E."/>
            <person name="Lampietro C."/>
            <person name="Louis A."/>
            <person name="Herpin A."/>
            <person name="Echchiki A."/>
            <person name="Berthelot C."/>
            <person name="Parey E."/>
            <person name="Roest-Crollius H."/>
            <person name="Braasch I."/>
            <person name="Postlethwait J."/>
            <person name="Bobe J."/>
            <person name="Montfort J."/>
            <person name="Bouchez O."/>
            <person name="Begum T."/>
            <person name="Mejri S."/>
            <person name="Adams A."/>
            <person name="Chen W.-J."/>
            <person name="Guiguen Y."/>
        </authorList>
    </citation>
    <scope>NUCLEOTIDE SEQUENCE</scope>
    <source>
        <tissue evidence="3">Blood</tissue>
    </source>
</reference>
<dbReference type="EMBL" id="JAERUA010000017">
    <property type="protein sequence ID" value="KAI1888288.1"/>
    <property type="molecule type" value="Genomic_DNA"/>
</dbReference>